<dbReference type="Proteomes" id="UP001267426">
    <property type="component" value="Unassembled WGS sequence"/>
</dbReference>
<feature type="compositionally biased region" description="Low complexity" evidence="1">
    <location>
        <begin position="59"/>
        <end position="74"/>
    </location>
</feature>
<proteinExistence type="predicted"/>
<dbReference type="EMBL" id="JAVRHT010000028">
    <property type="protein sequence ID" value="MDT0632429.1"/>
    <property type="molecule type" value="Genomic_DNA"/>
</dbReference>
<feature type="region of interest" description="Disordered" evidence="1">
    <location>
        <begin position="52"/>
        <end position="187"/>
    </location>
</feature>
<protein>
    <submittedName>
        <fullName evidence="2">Uncharacterized protein</fullName>
    </submittedName>
</protein>
<dbReference type="PRINTS" id="PR01217">
    <property type="entry name" value="PRICHEXTENSN"/>
</dbReference>
<reference evidence="2 3" key="1">
    <citation type="submission" date="2023-09" db="EMBL/GenBank/DDBJ databases">
        <authorList>
            <person name="Rey-Velasco X."/>
        </authorList>
    </citation>
    <scope>NUCLEOTIDE SEQUENCE [LARGE SCALE GENOMIC DNA]</scope>
    <source>
        <strain evidence="2 3">F394</strain>
    </source>
</reference>
<gene>
    <name evidence="2" type="ORF">RM540_11775</name>
</gene>
<evidence type="ECO:0000313" key="3">
    <source>
        <dbReference type="Proteomes" id="UP001267426"/>
    </source>
</evidence>
<comment type="caution">
    <text evidence="2">The sequence shown here is derived from an EMBL/GenBank/DDBJ whole genome shotgun (WGS) entry which is preliminary data.</text>
</comment>
<name>A0ABU3BT05_9BACT</name>
<dbReference type="RefSeq" id="WP_311664301.1">
    <property type="nucleotide sequence ID" value="NZ_JAVRHT010000028.1"/>
</dbReference>
<evidence type="ECO:0000256" key="1">
    <source>
        <dbReference type="SAM" id="MobiDB-lite"/>
    </source>
</evidence>
<feature type="compositionally biased region" description="Pro residues" evidence="1">
    <location>
        <begin position="94"/>
        <end position="120"/>
    </location>
</feature>
<evidence type="ECO:0000313" key="2">
    <source>
        <dbReference type="EMBL" id="MDT0632429.1"/>
    </source>
</evidence>
<sequence length="254" mass="26718">MSRDDREGIALSLGVHAVLLVFLVLVAATPSETLDEDYPPQLTEIEFGVAPTLPVVEGPPQSAPSAAPSEAAEQPEPERPAPPAATPARVPRRTPTPPRDNPLPRPAPTPEARPAPPNPPSSATRPEPRPTAPTNTRPTRGGGRSEGDASTAGTDDGTQRGSGGDAATEVGFNRGNRADTCPTPPFDGIVGEVRYRVTYSPSGSYVANQPLPPRNSDLDRLVQGVINRCRAEPLPAGVPQVNQSNTVTFRFRAN</sequence>
<keyword evidence="3" id="KW-1185">Reference proteome</keyword>
<accession>A0ABU3BT05</accession>
<organism evidence="2 3">
    <name type="scientific">Rubrivirga litoralis</name>
    <dbReference type="NCBI Taxonomy" id="3075598"/>
    <lineage>
        <taxon>Bacteria</taxon>
        <taxon>Pseudomonadati</taxon>
        <taxon>Rhodothermota</taxon>
        <taxon>Rhodothermia</taxon>
        <taxon>Rhodothermales</taxon>
        <taxon>Rubricoccaceae</taxon>
        <taxon>Rubrivirga</taxon>
    </lineage>
</organism>